<organism evidence="3">
    <name type="scientific">Pricia antarctica</name>
    <dbReference type="NCBI Taxonomy" id="641691"/>
    <lineage>
        <taxon>Bacteria</taxon>
        <taxon>Pseudomonadati</taxon>
        <taxon>Bacteroidota</taxon>
        <taxon>Flavobacteriia</taxon>
        <taxon>Flavobacteriales</taxon>
        <taxon>Flavobacteriaceae</taxon>
        <taxon>Pricia</taxon>
    </lineage>
</organism>
<dbReference type="EMBL" id="DRGL01000020">
    <property type="protein sequence ID" value="HEA20070.1"/>
    <property type="molecule type" value="Genomic_DNA"/>
</dbReference>
<accession>A0A831VLW5</accession>
<comment type="caution">
    <text evidence="3">The sequence shown here is derived from an EMBL/GenBank/DDBJ whole genome shotgun (WGS) entry which is preliminary data.</text>
</comment>
<dbReference type="Proteomes" id="UP000886191">
    <property type="component" value="Unassembled WGS sequence"/>
</dbReference>
<feature type="compositionally biased region" description="Polar residues" evidence="1">
    <location>
        <begin position="239"/>
        <end position="249"/>
    </location>
</feature>
<reference evidence="3" key="1">
    <citation type="journal article" date="2020" name="mSystems">
        <title>Genome- and Community-Level Interaction Insights into Carbon Utilization and Element Cycling Functions of Hydrothermarchaeota in Hydrothermal Sediment.</title>
        <authorList>
            <person name="Zhou Z."/>
            <person name="Liu Y."/>
            <person name="Xu W."/>
            <person name="Pan J."/>
            <person name="Luo Z.H."/>
            <person name="Li M."/>
        </authorList>
    </citation>
    <scope>NUCLEOTIDE SEQUENCE [LARGE SCALE GENOMIC DNA]</scope>
    <source>
        <strain evidence="3">HyVt-345</strain>
    </source>
</reference>
<protein>
    <recommendedName>
        <fullName evidence="2">DUF6973 domain-containing protein</fullName>
    </recommendedName>
</protein>
<proteinExistence type="predicted"/>
<evidence type="ECO:0000259" key="2">
    <source>
        <dbReference type="Pfam" id="PF22322"/>
    </source>
</evidence>
<evidence type="ECO:0000256" key="1">
    <source>
        <dbReference type="SAM" id="MobiDB-lite"/>
    </source>
</evidence>
<dbReference type="AlphaFoldDB" id="A0A831VLW5"/>
<feature type="region of interest" description="Disordered" evidence="1">
    <location>
        <begin position="212"/>
        <end position="254"/>
    </location>
</feature>
<name>A0A831VLW5_9FLAO</name>
<evidence type="ECO:0000313" key="3">
    <source>
        <dbReference type="EMBL" id="HEA20070.1"/>
    </source>
</evidence>
<feature type="domain" description="DUF6973" evidence="2">
    <location>
        <begin position="345"/>
        <end position="456"/>
    </location>
</feature>
<sequence>MKAQFYIRFIFLFSLIVLFGCQEEDDLDTEPQNSKASEINEQDLPKDYSKSTAALNEMQSDTRLGTIVQELFGEKNFNDGMTKMSKKNKLKIDTTSVLKIEHDGNTTFTLQAHRNEEVDSLFYNVVLNIYADGSTEIFGLTYKMIELLEDGSFIYDGPLNAFPVKSEDLSAKMNCFQVIMDVCGYGGTYHSAGPNCTPSYLRPDVQTICVYEGPGNVRNQPNNHPKNNGQGTYTGGGSNNSRTSPVNNNDDPDDYIRKKVNEFDVKVGLTQLQKDYLILNKKIGLIRDLEIFLIENSSSSDSKAFVRNLIESIRINNYTTLYRNKIFLQDPYDVWGTLSQKEKDLIKSFPIDAYNIFKNRPIAEQATRMKFGRNGLNDKSDAFRHAYFNALNARSVGKYDAKLFSDAHESEVPNQLLKEKEMDLFNNNVGHSFATGFPNISNPNLANEVYKKITDGSLRYLSPINSSDSNFRTTHGITTTTKLIPTNR</sequence>
<feature type="compositionally biased region" description="Polar residues" evidence="1">
    <location>
        <begin position="217"/>
        <end position="231"/>
    </location>
</feature>
<dbReference type="PROSITE" id="PS51257">
    <property type="entry name" value="PROKAR_LIPOPROTEIN"/>
    <property type="match status" value="1"/>
</dbReference>
<gene>
    <name evidence="3" type="ORF">ENH87_04055</name>
</gene>
<dbReference type="Pfam" id="PF22322">
    <property type="entry name" value="DUF6973"/>
    <property type="match status" value="1"/>
</dbReference>
<dbReference type="InterPro" id="IPR054246">
    <property type="entry name" value="DUF6973"/>
</dbReference>